<reference evidence="1" key="1">
    <citation type="submission" date="2021-02" db="EMBL/GenBank/DDBJ databases">
        <authorList>
            <consortium name="DOE Joint Genome Institute"/>
            <person name="Ahrendt S."/>
            <person name="Looney B.P."/>
            <person name="Miyauchi S."/>
            <person name="Morin E."/>
            <person name="Drula E."/>
            <person name="Courty P.E."/>
            <person name="Chicoki N."/>
            <person name="Fauchery L."/>
            <person name="Kohler A."/>
            <person name="Kuo A."/>
            <person name="Labutti K."/>
            <person name="Pangilinan J."/>
            <person name="Lipzen A."/>
            <person name="Riley R."/>
            <person name="Andreopoulos W."/>
            <person name="He G."/>
            <person name="Johnson J."/>
            <person name="Barry K.W."/>
            <person name="Grigoriev I.V."/>
            <person name="Nagy L."/>
            <person name="Hibbett D."/>
            <person name="Henrissat B."/>
            <person name="Matheny P.B."/>
            <person name="Labbe J."/>
            <person name="Martin F."/>
        </authorList>
    </citation>
    <scope>NUCLEOTIDE SEQUENCE</scope>
    <source>
        <strain evidence="1">EC-137</strain>
    </source>
</reference>
<dbReference type="EMBL" id="MU273468">
    <property type="protein sequence ID" value="KAI0036732.1"/>
    <property type="molecule type" value="Genomic_DNA"/>
</dbReference>
<proteinExistence type="predicted"/>
<name>A0ACB8QYJ2_9AGAM</name>
<gene>
    <name evidence="1" type="ORF">K488DRAFT_40313</name>
</gene>
<dbReference type="Proteomes" id="UP000814128">
    <property type="component" value="Unassembled WGS sequence"/>
</dbReference>
<comment type="caution">
    <text evidence="1">The sequence shown here is derived from an EMBL/GenBank/DDBJ whole genome shotgun (WGS) entry which is preliminary data.</text>
</comment>
<reference evidence="1" key="2">
    <citation type="journal article" date="2022" name="New Phytol.">
        <title>Evolutionary transition to the ectomycorrhizal habit in the genomes of a hyperdiverse lineage of mushroom-forming fungi.</title>
        <authorList>
            <person name="Looney B."/>
            <person name="Miyauchi S."/>
            <person name="Morin E."/>
            <person name="Drula E."/>
            <person name="Courty P.E."/>
            <person name="Kohler A."/>
            <person name="Kuo A."/>
            <person name="LaButti K."/>
            <person name="Pangilinan J."/>
            <person name="Lipzen A."/>
            <person name="Riley R."/>
            <person name="Andreopoulos W."/>
            <person name="He G."/>
            <person name="Johnson J."/>
            <person name="Nolan M."/>
            <person name="Tritt A."/>
            <person name="Barry K.W."/>
            <person name="Grigoriev I.V."/>
            <person name="Nagy L.G."/>
            <person name="Hibbett D."/>
            <person name="Henrissat B."/>
            <person name="Matheny P.B."/>
            <person name="Labbe J."/>
            <person name="Martin F.M."/>
        </authorList>
    </citation>
    <scope>NUCLEOTIDE SEQUENCE</scope>
    <source>
        <strain evidence="1">EC-137</strain>
    </source>
</reference>
<evidence type="ECO:0000313" key="2">
    <source>
        <dbReference type="Proteomes" id="UP000814128"/>
    </source>
</evidence>
<evidence type="ECO:0000313" key="1">
    <source>
        <dbReference type="EMBL" id="KAI0036732.1"/>
    </source>
</evidence>
<accession>A0ACB8QYJ2</accession>
<sequence length="603" mass="66850">MLRPASHSTATPMAGGDSMRHWSFTAFEWIVRDVHKLRDYIETGEMPPSSDGSESTSPEHEDFEVLREFPTLGEGKFKLEIARTQSTSEVEHRPSTRSEPPTLSLYITCLTLDYPNAEYEICASMMAAIKCQDDVFGERGARAEWAWDTWQSEWVFRQGSEVWQCPLPSLSLLLDNPRIHQSDSFVICIQIHTPVGPFYPQHPTAYYVPRDLLEGLEVSLDNANTGDVRFICLERMNSQQQTPVPQSPTPTHSAASPSRRSSSESSPHPSFPSHTTVRKRIIYAHSDILTRRSDYFATMLSSTFAETAPSGDRKIYTIVVEEADFVTIYWLLKWVYANWLMFSEEDDPRAAVEGLGAGWSAKWLSSPGMPGEWDWKTLNKSHPLDDARDDVRSATSGESVRSTVDGARAPDQTKQDSTTATRHRAAPSQTTKQTSPPSRPGGPSAPRRVSGPGTLNTSGHVAPAHSKPVPIPGSHYPLSPRAPRAPAPTSADPHAHPTPQPTSASALSVYQVAHRYGMPGLASLALEHIMSTITPSSSFALLLASMVWEELHMLVEDYIVDKWDEVSCSEEFERCCQEVAAGDWGIDGGRTLMVLFRRLKSPS</sequence>
<organism evidence="1 2">
    <name type="scientific">Vararia minispora EC-137</name>
    <dbReference type="NCBI Taxonomy" id="1314806"/>
    <lineage>
        <taxon>Eukaryota</taxon>
        <taxon>Fungi</taxon>
        <taxon>Dikarya</taxon>
        <taxon>Basidiomycota</taxon>
        <taxon>Agaricomycotina</taxon>
        <taxon>Agaricomycetes</taxon>
        <taxon>Russulales</taxon>
        <taxon>Lachnocladiaceae</taxon>
        <taxon>Vararia</taxon>
    </lineage>
</organism>
<protein>
    <submittedName>
        <fullName evidence="1">Uncharacterized protein</fullName>
    </submittedName>
</protein>
<keyword evidence="2" id="KW-1185">Reference proteome</keyword>